<evidence type="ECO:0000313" key="30">
    <source>
        <dbReference type="Proteomes" id="UP000068832"/>
    </source>
</evidence>
<dbReference type="InterPro" id="IPR015895">
    <property type="entry name" value="4pyrrol_synth_GluRdtase_N"/>
</dbReference>
<dbReference type="EMBL" id="CP012173">
    <property type="protein sequence ID" value="AKV75628.1"/>
    <property type="molecule type" value="Genomic_DNA"/>
</dbReference>
<evidence type="ECO:0000256" key="8">
    <source>
        <dbReference type="HAMAP-Rule" id="MF_00087"/>
    </source>
</evidence>
<evidence type="ECO:0000256" key="15">
    <source>
        <dbReference type="SAM" id="MobiDB-lite"/>
    </source>
</evidence>
<evidence type="ECO:0000256" key="14">
    <source>
        <dbReference type="SAM" id="Coils"/>
    </source>
</evidence>
<dbReference type="Proteomes" id="UP000056255">
    <property type="component" value="Chromosome"/>
</dbReference>
<dbReference type="OMA" id="FAFKCAA"/>
<feature type="region of interest" description="Disordered" evidence="15">
    <location>
        <begin position="401"/>
        <end position="424"/>
    </location>
</feature>
<dbReference type="SUPFAM" id="SSF69742">
    <property type="entry name" value="Glutamyl tRNA-reductase catalytic, N-terminal domain"/>
    <property type="match status" value="1"/>
</dbReference>
<dbReference type="InterPro" id="IPR036453">
    <property type="entry name" value="GluRdtase_dimer_dom_sf"/>
</dbReference>
<dbReference type="InterPro" id="IPR018214">
    <property type="entry name" value="GluRdtase_CS"/>
</dbReference>
<evidence type="ECO:0000256" key="6">
    <source>
        <dbReference type="ARBA" id="ARBA00023244"/>
    </source>
</evidence>
<dbReference type="PATRIC" id="fig|43687.5.peg.218"/>
<evidence type="ECO:0000259" key="17">
    <source>
        <dbReference type="Pfam" id="PF01488"/>
    </source>
</evidence>
<dbReference type="PIRSF" id="PIRSF000445">
    <property type="entry name" value="4pyrrol_synth_GluRdtase"/>
    <property type="match status" value="1"/>
</dbReference>
<dbReference type="PANTHER" id="PTHR43013">
    <property type="entry name" value="GLUTAMYL-TRNA REDUCTASE"/>
    <property type="match status" value="1"/>
</dbReference>
<dbReference type="GO" id="GO:0019353">
    <property type="term" value="P:protoporphyrinogen IX biosynthetic process from glutamate"/>
    <property type="evidence" value="ECO:0007669"/>
    <property type="project" value="TreeGrafter"/>
</dbReference>
<evidence type="ECO:0000313" key="26">
    <source>
        <dbReference type="Proteomes" id="UP000056255"/>
    </source>
</evidence>
<feature type="binding site" evidence="8 10">
    <location>
        <position position="119"/>
    </location>
    <ligand>
        <name>substrate</name>
    </ligand>
</feature>
<dbReference type="EMBL" id="CP012172">
    <property type="protein sequence ID" value="AKV73384.1"/>
    <property type="molecule type" value="Genomic_DNA"/>
</dbReference>
<dbReference type="Proteomes" id="UP000029084">
    <property type="component" value="Chromosome"/>
</dbReference>
<keyword evidence="5 8" id="KW-0560">Oxidoreductase</keyword>
<comment type="miscellaneous">
    <text evidence="8">During catalysis, the active site Cys acts as a nucleophile attacking the alpha-carbonyl group of tRNA-bound glutamate with the formation of a thioester intermediate between enzyme and glutamate, and the concomitant release of tRNA(Glu). The thioester intermediate is finally reduced by direct hydride transfer from NADPH, to form the product GSA.</text>
</comment>
<evidence type="ECO:0000259" key="18">
    <source>
        <dbReference type="Pfam" id="PF05201"/>
    </source>
</evidence>
<dbReference type="Proteomes" id="UP000062398">
    <property type="component" value="Chromosome"/>
</dbReference>
<feature type="coiled-coil region" evidence="14">
    <location>
        <begin position="278"/>
        <end position="309"/>
    </location>
</feature>
<evidence type="ECO:0000256" key="9">
    <source>
        <dbReference type="PIRSR" id="PIRSR000445-1"/>
    </source>
</evidence>
<feature type="active site" description="Nucleophile" evidence="8 9">
    <location>
        <position position="53"/>
    </location>
</feature>
<feature type="compositionally biased region" description="Basic and acidic residues" evidence="15">
    <location>
        <begin position="402"/>
        <end position="424"/>
    </location>
</feature>
<evidence type="ECO:0000313" key="27">
    <source>
        <dbReference type="Proteomes" id="UP000061362"/>
    </source>
</evidence>
<evidence type="ECO:0000259" key="16">
    <source>
        <dbReference type="Pfam" id="PF00745"/>
    </source>
</evidence>
<keyword evidence="14" id="KW-0175">Coiled coil</keyword>
<evidence type="ECO:0000256" key="11">
    <source>
        <dbReference type="PIRSR" id="PIRSR000445-3"/>
    </source>
</evidence>
<feature type="binding site" evidence="8 10">
    <location>
        <begin position="113"/>
        <end position="115"/>
    </location>
    <ligand>
        <name>substrate</name>
    </ligand>
</feature>
<dbReference type="EMBL" id="CP012175">
    <property type="protein sequence ID" value="AKV80119.1"/>
    <property type="molecule type" value="Genomic_DNA"/>
</dbReference>
<dbReference type="RefSeq" id="WP_011921359.1">
    <property type="nucleotide sequence ID" value="NZ_AP019770.1"/>
</dbReference>
<dbReference type="HAMAP" id="MF_00087">
    <property type="entry name" value="Glu_tRNA_reductase"/>
    <property type="match status" value="1"/>
</dbReference>
<dbReference type="PROSITE" id="PS00747">
    <property type="entry name" value="GLUTR"/>
    <property type="match status" value="1"/>
</dbReference>
<dbReference type="AlphaFoldDB" id="A0A088E322"/>
<accession>A0A088E322</accession>
<dbReference type="Proteomes" id="UP000068832">
    <property type="component" value="Chromosome"/>
</dbReference>
<gene>
    <name evidence="8" type="primary">hemA</name>
    <name evidence="19" type="ORF">HA72_0214</name>
    <name evidence="20" type="ORF">MsedA_0224</name>
    <name evidence="21" type="ORF">MsedB_0224</name>
    <name evidence="22" type="ORF">MsedC_0223</name>
    <name evidence="23" type="ORF">MsedD_0224</name>
    <name evidence="24" type="ORF">MsedE_0224</name>
</gene>
<dbReference type="EMBL" id="CP012176">
    <property type="protein sequence ID" value="AKV82362.1"/>
    <property type="molecule type" value="Genomic_DNA"/>
</dbReference>
<comment type="pathway">
    <text evidence="1 8 13">Porphyrin-containing compound metabolism; protoporphyrin-IX biosynthesis; 5-aminolevulinate from L-glutamyl-tRNA(Glu): step 1/2.</text>
</comment>
<comment type="similarity">
    <text evidence="2 8 13">Belongs to the glutamyl-tRNA reductase family.</text>
</comment>
<proteinExistence type="inferred from homology"/>
<dbReference type="CDD" id="cd05213">
    <property type="entry name" value="NAD_bind_Glutamyl_tRNA_reduct"/>
    <property type="match status" value="1"/>
</dbReference>
<reference evidence="27 28" key="2">
    <citation type="journal article" date="2015" name="Genome Announc.">
        <title>Complete Genome Sequences of Evolved Arsenate-Resistant Metallosphaera sedula Strains.</title>
        <authorList>
            <person name="Ai C."/>
            <person name="McCarthy S."/>
            <person name="Schackwitz W."/>
            <person name="Martin J."/>
            <person name="Lipzen A."/>
            <person name="Blum P."/>
        </authorList>
    </citation>
    <scope>NUCLEOTIDE SEQUENCE [LARGE SCALE GENOMIC DNA]</scope>
    <source>
        <strain evidence="22 28">ARS120-1</strain>
        <strain evidence="23 27">ARS120-2</strain>
        <strain evidence="20 30">ARS50-1</strain>
        <strain evidence="21 29">ARS50-2</strain>
    </source>
</reference>
<evidence type="ECO:0000256" key="5">
    <source>
        <dbReference type="ARBA" id="ARBA00023002"/>
    </source>
</evidence>
<evidence type="ECO:0000256" key="1">
    <source>
        <dbReference type="ARBA" id="ARBA00005059"/>
    </source>
</evidence>
<dbReference type="Proteomes" id="UP000062475">
    <property type="component" value="Chromosome"/>
</dbReference>
<dbReference type="InterPro" id="IPR015896">
    <property type="entry name" value="4pyrrol_synth_GluRdtase_dimer"/>
</dbReference>
<dbReference type="Pfam" id="PF05201">
    <property type="entry name" value="GlutR_N"/>
    <property type="match status" value="1"/>
</dbReference>
<dbReference type="InterPro" id="IPR036291">
    <property type="entry name" value="NAD(P)-bd_dom_sf"/>
</dbReference>
<dbReference type="SUPFAM" id="SSF51735">
    <property type="entry name" value="NAD(P)-binding Rossmann-fold domains"/>
    <property type="match status" value="1"/>
</dbReference>
<dbReference type="GO" id="GO:0050661">
    <property type="term" value="F:NADP binding"/>
    <property type="evidence" value="ECO:0007669"/>
    <property type="project" value="InterPro"/>
</dbReference>
<dbReference type="UniPathway" id="UPA00251">
    <property type="reaction ID" value="UER00316"/>
</dbReference>
<evidence type="ECO:0000313" key="19">
    <source>
        <dbReference type="EMBL" id="AIM26378.1"/>
    </source>
</evidence>
<dbReference type="PANTHER" id="PTHR43013:SF1">
    <property type="entry name" value="GLUTAMYL-TRNA REDUCTASE"/>
    <property type="match status" value="1"/>
</dbReference>
<dbReference type="SMR" id="A0A088E322"/>
<evidence type="ECO:0000313" key="21">
    <source>
        <dbReference type="EMBL" id="AKV75628.1"/>
    </source>
</evidence>
<comment type="subunit">
    <text evidence="8">Homodimer.</text>
</comment>
<feature type="site" description="Important for activity" evidence="8 12">
    <location>
        <position position="98"/>
    </location>
</feature>
<dbReference type="EC" id="1.2.1.70" evidence="3 8"/>
<evidence type="ECO:0000313" key="28">
    <source>
        <dbReference type="Proteomes" id="UP000062398"/>
    </source>
</evidence>
<feature type="domain" description="Tetrapyrrole biosynthesis glutamyl-tRNA reductase dimerisation" evidence="16">
    <location>
        <begin position="298"/>
        <end position="393"/>
    </location>
</feature>
<keyword evidence="4 8" id="KW-0521">NADP</keyword>
<evidence type="ECO:0000313" key="29">
    <source>
        <dbReference type="Proteomes" id="UP000062475"/>
    </source>
</evidence>
<dbReference type="SUPFAM" id="SSF69075">
    <property type="entry name" value="Glutamyl tRNA-reductase dimerization domain"/>
    <property type="match status" value="1"/>
</dbReference>
<dbReference type="NCBIfam" id="NF000752">
    <property type="entry name" value="PRK00045.4-2"/>
    <property type="match status" value="1"/>
</dbReference>
<dbReference type="Gene3D" id="3.40.50.720">
    <property type="entry name" value="NAD(P)-binding Rossmann-like Domain"/>
    <property type="match status" value="1"/>
</dbReference>
<evidence type="ECO:0000313" key="24">
    <source>
        <dbReference type="EMBL" id="AKV82362.1"/>
    </source>
</evidence>
<dbReference type="GO" id="GO:0008883">
    <property type="term" value="F:glutamyl-tRNA reductase activity"/>
    <property type="evidence" value="ECO:0007669"/>
    <property type="project" value="UniProtKB-UniRule"/>
</dbReference>
<dbReference type="Gene3D" id="3.30.460.30">
    <property type="entry name" value="Glutamyl-tRNA reductase, N-terminal domain"/>
    <property type="match status" value="1"/>
</dbReference>
<dbReference type="NCBIfam" id="TIGR01035">
    <property type="entry name" value="hemA"/>
    <property type="match status" value="1"/>
</dbReference>
<protein>
    <recommendedName>
        <fullName evidence="3 8">Glutamyl-tRNA reductase</fullName>
        <shortName evidence="8">GluTR</shortName>
        <ecNumber evidence="3 8">1.2.1.70</ecNumber>
    </recommendedName>
</protein>
<feature type="binding site" evidence="8 11">
    <location>
        <begin position="188"/>
        <end position="193"/>
    </location>
    <ligand>
        <name>NADP(+)</name>
        <dbReference type="ChEBI" id="CHEBI:58349"/>
    </ligand>
</feature>
<dbReference type="InterPro" id="IPR006151">
    <property type="entry name" value="Shikm_DH/Glu-tRNA_Rdtase"/>
</dbReference>
<evidence type="ECO:0000313" key="23">
    <source>
        <dbReference type="EMBL" id="AKV80119.1"/>
    </source>
</evidence>
<sequence>MNPVNDIIDSYSAIVYTHKTVGVDKLASHYLGWNEIKELSKYYDGEMAVLQTCNRIEIYLFSRNESSVNEILHYLNEVHNKVISTDATILRGEEAIKHLFEVASGIDSLSVGEYEILKQIKDAMRDSIKLGIGSRYIRALLERSLKVGRRVRLETGISRGKVGVYSLAVEFAKSRFGDILGKKIAILGAGEIGGKLALILHNEGATDVTIFNRTFERGRNLAIKYGYSYFPLDFSRLHNYDIIFSAIFYPEKVKAPEGTVVIDLGSPPVFEGSNVYTLKDLEELSKATLEERQREIERAESIIREGLEEFRKDCLNLVYDNFVSSFMSRVEETRKEEVERALKVLGDDGEETREVLEAMTRSMIKKIFSPMFQNLRRAVENNEINYINLATSLLTHGGISQDKTKEIKTEQEYKGRSSGDETDS</sequence>
<dbReference type="GeneID" id="91754658"/>
<reference evidence="19 25" key="1">
    <citation type="journal article" date="2014" name="J. Bacteriol.">
        <title>Role of an Archaeal PitA Transporter in the Copper and Arsenic Resistance of Metallosphaera sedula, an Extreme Thermoacidophile.</title>
        <authorList>
            <person name="McCarthy S."/>
            <person name="Ai C."/>
            <person name="Wheaton G."/>
            <person name="Tevatia R."/>
            <person name="Eckrich V."/>
            <person name="Kelly R."/>
            <person name="Blum P."/>
        </authorList>
    </citation>
    <scope>NUCLEOTIDE SEQUENCE [LARGE SCALE GENOMIC DNA]</scope>
    <source>
        <strain evidence="19 25">CuR1</strain>
    </source>
</reference>
<comment type="domain">
    <text evidence="8">Possesses an unusual extended V-shaped dimeric structure with each monomer consisting of three distinct domains arranged along a curved 'spinal' alpha-helix. The N-terminal catalytic domain specifically recognizes the glutamate moiety of the substrate. The second domain is the NADPH-binding domain, and the third C-terminal domain is responsible for dimerization.</text>
</comment>
<reference evidence="24 26" key="3">
    <citation type="submission" date="2015-07" db="EMBL/GenBank/DDBJ databases">
        <title>Physiological, transcriptional responses and genome re-sequencing of acid resistant extremely thermoacidophilic Metallosphaera sedula SARC-M1.</title>
        <authorList>
            <person name="Ai C."/>
            <person name="McCarthy S."/>
            <person name="Eckrich V."/>
            <person name="Rudrappa D."/>
            <person name="Qiu G."/>
            <person name="Blum P."/>
        </authorList>
    </citation>
    <scope>NUCLEOTIDE SEQUENCE [LARGE SCALE GENOMIC DNA]</scope>
    <source>
        <strain evidence="24 26">SARC-M1</strain>
    </source>
</reference>
<keyword evidence="6 8" id="KW-0627">Porphyrin biosynthesis</keyword>
<dbReference type="Proteomes" id="UP000061362">
    <property type="component" value="Chromosome"/>
</dbReference>
<dbReference type="InterPro" id="IPR036343">
    <property type="entry name" value="GluRdtase_N_sf"/>
</dbReference>
<dbReference type="Pfam" id="PF01488">
    <property type="entry name" value="Shikimate_DH"/>
    <property type="match status" value="1"/>
</dbReference>
<name>A0A088E322_9CREN</name>
<evidence type="ECO:0000256" key="12">
    <source>
        <dbReference type="PIRSR" id="PIRSR000445-4"/>
    </source>
</evidence>
<evidence type="ECO:0000313" key="25">
    <source>
        <dbReference type="Proteomes" id="UP000029084"/>
    </source>
</evidence>
<evidence type="ECO:0000256" key="3">
    <source>
        <dbReference type="ARBA" id="ARBA00012970"/>
    </source>
</evidence>
<evidence type="ECO:0000256" key="2">
    <source>
        <dbReference type="ARBA" id="ARBA00005916"/>
    </source>
</evidence>
<evidence type="ECO:0000256" key="10">
    <source>
        <dbReference type="PIRSR" id="PIRSR000445-2"/>
    </source>
</evidence>
<organism evidence="19 25">
    <name type="scientific">Metallosphaera sedula</name>
    <dbReference type="NCBI Taxonomy" id="43687"/>
    <lineage>
        <taxon>Archaea</taxon>
        <taxon>Thermoproteota</taxon>
        <taxon>Thermoprotei</taxon>
        <taxon>Sulfolobales</taxon>
        <taxon>Sulfolobaceae</taxon>
        <taxon>Metallosphaera</taxon>
    </lineage>
</organism>
<feature type="domain" description="Glutamyl-tRNA reductase N-terminal" evidence="18">
    <location>
        <begin position="16"/>
        <end position="155"/>
    </location>
</feature>
<dbReference type="EMBL" id="CP008822">
    <property type="protein sequence ID" value="AIM26378.1"/>
    <property type="molecule type" value="Genomic_DNA"/>
</dbReference>
<dbReference type="Pfam" id="PF00745">
    <property type="entry name" value="GlutR_dimer"/>
    <property type="match status" value="1"/>
</dbReference>
<comment type="function">
    <text evidence="8">Catalyzes the NADPH-dependent reduction of glutamyl-tRNA(Glu) to glutamate 1-semialdehyde (GSA).</text>
</comment>
<dbReference type="InterPro" id="IPR000343">
    <property type="entry name" value="4pyrrol_synth_GluRdtase"/>
</dbReference>
<evidence type="ECO:0000313" key="22">
    <source>
        <dbReference type="EMBL" id="AKV77874.1"/>
    </source>
</evidence>
<evidence type="ECO:0000256" key="13">
    <source>
        <dbReference type="RuleBase" id="RU000584"/>
    </source>
</evidence>
<evidence type="ECO:0000256" key="7">
    <source>
        <dbReference type="ARBA" id="ARBA00047464"/>
    </source>
</evidence>
<dbReference type="EMBL" id="CP012174">
    <property type="protein sequence ID" value="AKV77874.1"/>
    <property type="molecule type" value="Genomic_DNA"/>
</dbReference>
<comment type="catalytic activity">
    <reaction evidence="7 8 13">
        <text>(S)-4-amino-5-oxopentanoate + tRNA(Glu) + NADP(+) = L-glutamyl-tRNA(Glu) + NADPH + H(+)</text>
        <dbReference type="Rhea" id="RHEA:12344"/>
        <dbReference type="Rhea" id="RHEA-COMP:9663"/>
        <dbReference type="Rhea" id="RHEA-COMP:9680"/>
        <dbReference type="ChEBI" id="CHEBI:15378"/>
        <dbReference type="ChEBI" id="CHEBI:57501"/>
        <dbReference type="ChEBI" id="CHEBI:57783"/>
        <dbReference type="ChEBI" id="CHEBI:58349"/>
        <dbReference type="ChEBI" id="CHEBI:78442"/>
        <dbReference type="ChEBI" id="CHEBI:78520"/>
        <dbReference type="EC" id="1.2.1.70"/>
    </reaction>
</comment>
<evidence type="ECO:0000256" key="4">
    <source>
        <dbReference type="ARBA" id="ARBA00022857"/>
    </source>
</evidence>
<feature type="binding site" evidence="8 10">
    <location>
        <begin position="52"/>
        <end position="55"/>
    </location>
    <ligand>
        <name>substrate</name>
    </ligand>
</feature>
<evidence type="ECO:0000313" key="20">
    <source>
        <dbReference type="EMBL" id="AKV73384.1"/>
    </source>
</evidence>
<feature type="domain" description="Quinate/shikimate 5-dehydrogenase/glutamyl-tRNA reductase" evidence="17">
    <location>
        <begin position="170"/>
        <end position="253"/>
    </location>
</feature>
<feature type="binding site" evidence="8 10">
    <location>
        <position position="108"/>
    </location>
    <ligand>
        <name>substrate</name>
    </ligand>
</feature>
<dbReference type="OrthoDB" id="4562at2157"/>